<feature type="compositionally biased region" description="Basic residues" evidence="1">
    <location>
        <begin position="114"/>
        <end position="129"/>
    </location>
</feature>
<feature type="compositionally biased region" description="Basic residues" evidence="1">
    <location>
        <begin position="83"/>
        <end position="107"/>
    </location>
</feature>
<sequence>MRRDRRRGPLRPGTSRSIGGPLDAPDEFRHLSRAPASATPSNSAFSTITGSHRPGGGNSCPLLSQWIATSPWRSSAATAGRQLRGRPRRLPHPPSRRGLRTYGRQRRRQDLRARTGRRPGHRRRRLGPHPRRESAHRARPGPGTHRRAAAVQRTTWRPHGRREAAHLGAHPYTPGRRGAYRRRTVTVSMGRGPCRYGSSARRRRASPRCGTGTARERNRSHHARSCQRTLGSRAEEMGAPTWVGALQLCLRTGLLEAVPFRALPCPEHRPKPVVSGQHGSAPLRYGRSSAARLSCANGHLGWSRHGAGDRDRTGMASLEGAGSRRTSLLVRRLQGHGACLLRALEFSGRWVVCGRRQSGFVSLSVRTLSAALLQVAHLARIRQTISDSAGCLVLQVWLDHPERRQTLRPMSLGPPPPASRPARGSTSRWGRGGRLHGPASRPERASGSAVLR</sequence>
<name>A0A317QNU5_9ACTN</name>
<gene>
    <name evidence="2" type="ORF">JD79_04396</name>
</gene>
<feature type="compositionally biased region" description="Polar residues" evidence="1">
    <location>
        <begin position="38"/>
        <end position="50"/>
    </location>
</feature>
<evidence type="ECO:0000313" key="3">
    <source>
        <dbReference type="Proteomes" id="UP000246661"/>
    </source>
</evidence>
<reference evidence="3" key="1">
    <citation type="submission" date="2018-05" db="EMBL/GenBank/DDBJ databases">
        <authorList>
            <person name="Klenk H.-P."/>
            <person name="Huntemann M."/>
            <person name="Clum A."/>
            <person name="Pillay M."/>
            <person name="Palaniappan K."/>
            <person name="Varghese N."/>
            <person name="Mikhailova N."/>
            <person name="Stamatis D."/>
            <person name="Reddy T."/>
            <person name="Daum C."/>
            <person name="Shapiro N."/>
            <person name="Ivanova N."/>
            <person name="Kyrpides N."/>
            <person name="Woyke T."/>
        </authorList>
    </citation>
    <scope>NUCLEOTIDE SEQUENCE [LARGE SCALE GENOMIC DNA]</scope>
    <source>
        <strain evidence="3">DSM 45417</strain>
    </source>
</reference>
<proteinExistence type="predicted"/>
<feature type="compositionally biased region" description="Low complexity" evidence="1">
    <location>
        <begin position="420"/>
        <end position="429"/>
    </location>
</feature>
<feature type="region of interest" description="Disordered" evidence="1">
    <location>
        <begin position="189"/>
        <end position="225"/>
    </location>
</feature>
<evidence type="ECO:0000256" key="1">
    <source>
        <dbReference type="SAM" id="MobiDB-lite"/>
    </source>
</evidence>
<feature type="region of interest" description="Disordered" evidence="1">
    <location>
        <begin position="73"/>
        <end position="148"/>
    </location>
</feature>
<feature type="region of interest" description="Disordered" evidence="1">
    <location>
        <begin position="1"/>
        <end position="57"/>
    </location>
</feature>
<dbReference type="AlphaFoldDB" id="A0A317QNU5"/>
<organism evidence="2 3">
    <name type="scientific">Geodermatophilus normandii</name>
    <dbReference type="NCBI Taxonomy" id="1137989"/>
    <lineage>
        <taxon>Bacteria</taxon>
        <taxon>Bacillati</taxon>
        <taxon>Actinomycetota</taxon>
        <taxon>Actinomycetes</taxon>
        <taxon>Geodermatophilales</taxon>
        <taxon>Geodermatophilaceae</taxon>
        <taxon>Geodermatophilus</taxon>
    </lineage>
</organism>
<protein>
    <submittedName>
        <fullName evidence="2">Uncharacterized protein</fullName>
    </submittedName>
</protein>
<evidence type="ECO:0000313" key="2">
    <source>
        <dbReference type="EMBL" id="PWW25198.1"/>
    </source>
</evidence>
<dbReference type="EMBL" id="QGTX01000001">
    <property type="protein sequence ID" value="PWW25198.1"/>
    <property type="molecule type" value="Genomic_DNA"/>
</dbReference>
<keyword evidence="3" id="KW-1185">Reference proteome</keyword>
<dbReference type="Proteomes" id="UP000246661">
    <property type="component" value="Unassembled WGS sequence"/>
</dbReference>
<feature type="region of interest" description="Disordered" evidence="1">
    <location>
        <begin position="406"/>
        <end position="452"/>
    </location>
</feature>
<accession>A0A317QNU5</accession>
<comment type="caution">
    <text evidence="2">The sequence shown here is derived from an EMBL/GenBank/DDBJ whole genome shotgun (WGS) entry which is preliminary data.</text>
</comment>